<feature type="signal peptide" evidence="2">
    <location>
        <begin position="1"/>
        <end position="22"/>
    </location>
</feature>
<dbReference type="OrthoDB" id="233915at2"/>
<comment type="caution">
    <text evidence="3">The sequence shown here is derived from an EMBL/GenBank/DDBJ whole genome shotgun (WGS) entry which is preliminary data.</text>
</comment>
<feature type="compositionally biased region" description="Basic and acidic residues" evidence="1">
    <location>
        <begin position="705"/>
        <end position="717"/>
    </location>
</feature>
<protein>
    <submittedName>
        <fullName evidence="3">Uncharacterized protein</fullName>
    </submittedName>
</protein>
<dbReference type="Proteomes" id="UP000309215">
    <property type="component" value="Unassembled WGS sequence"/>
</dbReference>
<evidence type="ECO:0000313" key="3">
    <source>
        <dbReference type="EMBL" id="TKC97164.1"/>
    </source>
</evidence>
<keyword evidence="2" id="KW-0732">Signal</keyword>
<accession>A0A4U1ISC7</accession>
<feature type="region of interest" description="Disordered" evidence="1">
    <location>
        <begin position="20"/>
        <end position="41"/>
    </location>
</feature>
<keyword evidence="4" id="KW-1185">Reference proteome</keyword>
<evidence type="ECO:0000256" key="2">
    <source>
        <dbReference type="SAM" id="SignalP"/>
    </source>
</evidence>
<name>A0A4U1ISC7_9BACT</name>
<dbReference type="RefSeq" id="WP_136935238.1">
    <property type="nucleotide sequence ID" value="NZ_SSMQ01000082.1"/>
</dbReference>
<organism evidence="3 4">
    <name type="scientific">Polyangium fumosum</name>
    <dbReference type="NCBI Taxonomy" id="889272"/>
    <lineage>
        <taxon>Bacteria</taxon>
        <taxon>Pseudomonadati</taxon>
        <taxon>Myxococcota</taxon>
        <taxon>Polyangia</taxon>
        <taxon>Polyangiales</taxon>
        <taxon>Polyangiaceae</taxon>
        <taxon>Polyangium</taxon>
    </lineage>
</organism>
<gene>
    <name evidence="3" type="ORF">E8A74_44455</name>
</gene>
<evidence type="ECO:0000256" key="1">
    <source>
        <dbReference type="SAM" id="MobiDB-lite"/>
    </source>
</evidence>
<feature type="chain" id="PRO_5020554240" evidence="2">
    <location>
        <begin position="23"/>
        <end position="779"/>
    </location>
</feature>
<sequence>MMRRRAFRLALLALAACGPASVPSPRLTEPPREALEEAPPPPWPFADTILPAPPAQGKPTKPGPRLGLPEDLVRAVETLFRSGVADPRGLPYHEVSITLTTQPEGPGEVVATKGFVLPGPEHEPRFGVLWNGLVYPLVSVGPAADLYADIEALRANDKRICDQQAAHFPDMPCIRTRAPRPELPSHRLEEILPMHAAILVQLGQDTLARSVWESWIKGGDLDTVPEIAGRERDIFARLAEHFLHGLRDRGFWAHVRGDDALALASLRGLGRLSPALSARAAVLGASEQTVNTLAEPPGPLLVDQEKRAARKAPKGLPSPLPTDPAARVAALVAALGEVHEPAFGRSGAQAQVLEDPILQALLAEGEAAVLPLAEALANDERSTRSIWYEAHGIELLTVRDVAELALDTLAVDLPLAPAPPNETKIQKAARFKQAAETYKSIPADERWFRDLADETAGPARWVQAAMRIVGPTDAPRQRPDASDFLALFVRVDGPPKPRFAGLVSRKSPSVTELLAQRMTQLTAMKSPAHLRASCEMGLLLALWDPKGAARPLREGTAPLRKAWKDHEDPSAAEELASCLAVLFVARGASGDERSFDEYASWIRAIDPATVPPKAGTLRTLLAPLALRPTRPSIVAAGRAMFAPKTSPWAVRFRRGERDDLLDPALLPIPGMRELVLAALEDRSAVGTIELDAYGEAEWGRDGAGEFDREHEQVDPRDPGAAPSSTKMPLRACDDVAAGLARRIGSAAPFRMYWIEPRRDDAIAALRAFVVTKSEPPRAP</sequence>
<proteinExistence type="predicted"/>
<reference evidence="3 4" key="1">
    <citation type="submission" date="2019-04" db="EMBL/GenBank/DDBJ databases">
        <authorList>
            <person name="Li Y."/>
            <person name="Wang J."/>
        </authorList>
    </citation>
    <scope>NUCLEOTIDE SEQUENCE [LARGE SCALE GENOMIC DNA]</scope>
    <source>
        <strain evidence="3 4">DSM 14668</strain>
    </source>
</reference>
<feature type="region of interest" description="Disordered" evidence="1">
    <location>
        <begin position="705"/>
        <end position="727"/>
    </location>
</feature>
<dbReference type="EMBL" id="SSMQ01000082">
    <property type="protein sequence ID" value="TKC97164.1"/>
    <property type="molecule type" value="Genomic_DNA"/>
</dbReference>
<evidence type="ECO:0000313" key="4">
    <source>
        <dbReference type="Proteomes" id="UP000309215"/>
    </source>
</evidence>
<dbReference type="AlphaFoldDB" id="A0A4U1ISC7"/>